<dbReference type="AlphaFoldDB" id="A0A9N9J1U1"/>
<dbReference type="GO" id="GO:0003677">
    <property type="term" value="F:DNA binding"/>
    <property type="evidence" value="ECO:0007669"/>
    <property type="project" value="UniProtKB-KW"/>
</dbReference>
<proteinExistence type="predicted"/>
<evidence type="ECO:0000259" key="3">
    <source>
        <dbReference type="PROSITE" id="PS51253"/>
    </source>
</evidence>
<accession>A0A9N9J1U1</accession>
<dbReference type="OrthoDB" id="2435994at2759"/>
<dbReference type="EMBL" id="CAJVQA010019311">
    <property type="protein sequence ID" value="CAG8758465.1"/>
    <property type="molecule type" value="Genomic_DNA"/>
</dbReference>
<dbReference type="Pfam" id="PF04218">
    <property type="entry name" value="CENP-B_N"/>
    <property type="match status" value="1"/>
</dbReference>
<keyword evidence="2" id="KW-0539">Nucleus</keyword>
<dbReference type="InterPro" id="IPR009057">
    <property type="entry name" value="Homeodomain-like_sf"/>
</dbReference>
<sequence>MGQNRANLKQATITKKKKRSWNACEKLAIITYLEKNPTASKRHTAKTFEITPKQLREWIKKKNELKTVLPFVRRLNTGSRPKYLLLEDELKTWIRSLRSAQKVVSQNMVKTKAKQLAKQSCFTSLYPTINECKWSDKWLSSFMRRNRFSNRRRTTVAQKLPEELEPLRNEFLNY</sequence>
<name>A0A9N9J1U1_9GLOM</name>
<dbReference type="InterPro" id="IPR006600">
    <property type="entry name" value="HTH_CenpB_DNA-bd_dom"/>
</dbReference>
<keyword evidence="1" id="KW-0238">DNA-binding</keyword>
<keyword evidence="5" id="KW-1185">Reference proteome</keyword>
<evidence type="ECO:0000256" key="2">
    <source>
        <dbReference type="ARBA" id="ARBA00023242"/>
    </source>
</evidence>
<dbReference type="SUPFAM" id="SSF46689">
    <property type="entry name" value="Homeodomain-like"/>
    <property type="match status" value="2"/>
</dbReference>
<dbReference type="Gene3D" id="1.10.10.60">
    <property type="entry name" value="Homeodomain-like"/>
    <property type="match status" value="2"/>
</dbReference>
<reference evidence="4" key="1">
    <citation type="submission" date="2021-06" db="EMBL/GenBank/DDBJ databases">
        <authorList>
            <person name="Kallberg Y."/>
            <person name="Tangrot J."/>
            <person name="Rosling A."/>
        </authorList>
    </citation>
    <scope>NUCLEOTIDE SEQUENCE</scope>
    <source>
        <strain evidence="4">FL966</strain>
    </source>
</reference>
<dbReference type="Pfam" id="PF03221">
    <property type="entry name" value="HTH_Tnp_Tc5"/>
    <property type="match status" value="1"/>
</dbReference>
<evidence type="ECO:0000313" key="4">
    <source>
        <dbReference type="EMBL" id="CAG8758465.1"/>
    </source>
</evidence>
<dbReference type="SMART" id="SM00674">
    <property type="entry name" value="CENPB"/>
    <property type="match status" value="1"/>
</dbReference>
<dbReference type="InterPro" id="IPR007889">
    <property type="entry name" value="HTH_Psq"/>
</dbReference>
<feature type="domain" description="HTH CENPB-type" evidence="3">
    <location>
        <begin position="74"/>
        <end position="152"/>
    </location>
</feature>
<dbReference type="PROSITE" id="PS51253">
    <property type="entry name" value="HTH_CENPB"/>
    <property type="match status" value="1"/>
</dbReference>
<gene>
    <name evidence="4" type="ORF">CPELLU_LOCUS15152</name>
</gene>
<evidence type="ECO:0000313" key="5">
    <source>
        <dbReference type="Proteomes" id="UP000789759"/>
    </source>
</evidence>
<dbReference type="Proteomes" id="UP000789759">
    <property type="component" value="Unassembled WGS sequence"/>
</dbReference>
<evidence type="ECO:0000256" key="1">
    <source>
        <dbReference type="ARBA" id="ARBA00023125"/>
    </source>
</evidence>
<feature type="non-terminal residue" evidence="4">
    <location>
        <position position="174"/>
    </location>
</feature>
<protein>
    <submittedName>
        <fullName evidence="4">2706_t:CDS:1</fullName>
    </submittedName>
</protein>
<comment type="caution">
    <text evidence="4">The sequence shown here is derived from an EMBL/GenBank/DDBJ whole genome shotgun (WGS) entry which is preliminary data.</text>
</comment>
<organism evidence="4 5">
    <name type="scientific">Cetraspora pellucida</name>
    <dbReference type="NCBI Taxonomy" id="1433469"/>
    <lineage>
        <taxon>Eukaryota</taxon>
        <taxon>Fungi</taxon>
        <taxon>Fungi incertae sedis</taxon>
        <taxon>Mucoromycota</taxon>
        <taxon>Glomeromycotina</taxon>
        <taxon>Glomeromycetes</taxon>
        <taxon>Diversisporales</taxon>
        <taxon>Gigasporaceae</taxon>
        <taxon>Cetraspora</taxon>
    </lineage>
</organism>